<comment type="subcellular location">
    <subcellularLocation>
        <location evidence="1">Cell membrane</location>
        <topology evidence="1">Multi-pass membrane protein</topology>
    </subcellularLocation>
</comment>
<feature type="transmembrane region" description="Helical" evidence="6">
    <location>
        <begin position="438"/>
        <end position="457"/>
    </location>
</feature>
<dbReference type="PROSITE" id="PS51257">
    <property type="entry name" value="PROKAR_LIPOPROTEIN"/>
    <property type="match status" value="1"/>
</dbReference>
<feature type="transmembrane region" description="Helical" evidence="6">
    <location>
        <begin position="378"/>
        <end position="400"/>
    </location>
</feature>
<dbReference type="Pfam" id="PF01943">
    <property type="entry name" value="Polysacc_synt"/>
    <property type="match status" value="1"/>
</dbReference>
<keyword evidence="8" id="KW-1185">Reference proteome</keyword>
<dbReference type="InterPro" id="IPR050833">
    <property type="entry name" value="Poly_Biosynth_Transport"/>
</dbReference>
<evidence type="ECO:0000256" key="1">
    <source>
        <dbReference type="ARBA" id="ARBA00004651"/>
    </source>
</evidence>
<accession>A0A0C2VGU9</accession>
<dbReference type="RefSeq" id="WP_041060841.1">
    <property type="nucleotide sequence ID" value="NZ_JXRR01000021.1"/>
</dbReference>
<gene>
    <name evidence="7" type="ORF">KR50_32660</name>
</gene>
<feature type="transmembrane region" description="Helical" evidence="6">
    <location>
        <begin position="82"/>
        <end position="107"/>
    </location>
</feature>
<evidence type="ECO:0000256" key="5">
    <source>
        <dbReference type="ARBA" id="ARBA00023136"/>
    </source>
</evidence>
<dbReference type="AlphaFoldDB" id="A0A0C2VGU9"/>
<name>A0A0C2VGU9_9BACL</name>
<keyword evidence="3 6" id="KW-0812">Transmembrane</keyword>
<feature type="transmembrane region" description="Helical" evidence="6">
    <location>
        <begin position="9"/>
        <end position="28"/>
    </location>
</feature>
<keyword evidence="5 6" id="KW-0472">Membrane</keyword>
<evidence type="ECO:0000313" key="7">
    <source>
        <dbReference type="EMBL" id="KIL43746.1"/>
    </source>
</evidence>
<feature type="transmembrane region" description="Helical" evidence="6">
    <location>
        <begin position="113"/>
        <end position="132"/>
    </location>
</feature>
<evidence type="ECO:0000256" key="4">
    <source>
        <dbReference type="ARBA" id="ARBA00022989"/>
    </source>
</evidence>
<evidence type="ECO:0000256" key="2">
    <source>
        <dbReference type="ARBA" id="ARBA00022475"/>
    </source>
</evidence>
<dbReference type="PANTHER" id="PTHR30250">
    <property type="entry name" value="PST FAMILY PREDICTED COLANIC ACID TRANSPORTER"/>
    <property type="match status" value="1"/>
</dbReference>
<comment type="caution">
    <text evidence="7">The sequence shown here is derived from an EMBL/GenBank/DDBJ whole genome shotgun (WGS) entry which is preliminary data.</text>
</comment>
<feature type="transmembrane region" description="Helical" evidence="6">
    <location>
        <begin position="40"/>
        <end position="61"/>
    </location>
</feature>
<protein>
    <submittedName>
        <fullName evidence="7">Uncharacterized protein</fullName>
    </submittedName>
</protein>
<feature type="transmembrane region" description="Helical" evidence="6">
    <location>
        <begin position="323"/>
        <end position="342"/>
    </location>
</feature>
<dbReference type="GO" id="GO:0005886">
    <property type="term" value="C:plasma membrane"/>
    <property type="evidence" value="ECO:0007669"/>
    <property type="project" value="UniProtKB-SubCell"/>
</dbReference>
<proteinExistence type="predicted"/>
<reference evidence="7 8" key="1">
    <citation type="submission" date="2015-01" db="EMBL/GenBank/DDBJ databases">
        <title>Jeotgalibacillus campisalis genome sequencing.</title>
        <authorList>
            <person name="Goh K.M."/>
            <person name="Chan K.-G."/>
            <person name="Yaakop A.S."/>
            <person name="Ee R."/>
            <person name="Gan H.M."/>
            <person name="Chan C.S."/>
        </authorList>
    </citation>
    <scope>NUCLEOTIDE SEQUENCE [LARGE SCALE GENOMIC DNA]</scope>
    <source>
        <strain evidence="7 8">SF-57</strain>
    </source>
</reference>
<dbReference type="PATRIC" id="fig|220754.4.peg.3279"/>
<sequence>MPTKENPSNLFIVSACSAAVSFVTGIWIRNILGPEEYGIWLIYSLFLVYGYYMQFGILEGFSRDVPRMLGQGRFKKADDIRSTALVWILMSSGMSFLGVTVLLVLPLTFVETIMGIVALLLVPFQNLVLFFNHFYLTVQQFNKVAVIQLIIGSLQYVVMGFWAIFFGIYGLFLGVLIGSLAALIYSRIKMKTKIQLKWHSGLFKKMLKYGFRITLIGILLSLFTTMDRLLIFAFYDSSSVGLYGIIAFIYQGIMVLPSVFHQVMYPKINYHYGATGSKKALMPIILEPTILLSYISPVLLGIAFFMFPWFVEVFMPEYVAGTTAARIVIVGMFFFIWAMLYAHYLTVVHKEWSYFKVLCCGVLINAIVNLIMIRSGLYINGVAIGTAVSYMMYPLLLMFVCFRDMGLKWADYIRHFAIILLPFGMMIGLMGIIESLHIHFLMQIGFYLLGYLIFLLISSNKITLLSGYKSLGIKIAGEKLKKGKKCTAK</sequence>
<feature type="transmembrane region" description="Helical" evidence="6">
    <location>
        <begin position="209"/>
        <end position="235"/>
    </location>
</feature>
<feature type="transmembrane region" description="Helical" evidence="6">
    <location>
        <begin position="412"/>
        <end position="432"/>
    </location>
</feature>
<dbReference type="PANTHER" id="PTHR30250:SF11">
    <property type="entry name" value="O-ANTIGEN TRANSPORTER-RELATED"/>
    <property type="match status" value="1"/>
</dbReference>
<dbReference type="EMBL" id="JXRR01000021">
    <property type="protein sequence ID" value="KIL43746.1"/>
    <property type="molecule type" value="Genomic_DNA"/>
</dbReference>
<feature type="transmembrane region" description="Helical" evidence="6">
    <location>
        <begin position="144"/>
        <end position="165"/>
    </location>
</feature>
<keyword evidence="4 6" id="KW-1133">Transmembrane helix</keyword>
<evidence type="ECO:0000256" key="3">
    <source>
        <dbReference type="ARBA" id="ARBA00022692"/>
    </source>
</evidence>
<feature type="transmembrane region" description="Helical" evidence="6">
    <location>
        <begin position="354"/>
        <end position="372"/>
    </location>
</feature>
<evidence type="ECO:0000256" key="6">
    <source>
        <dbReference type="SAM" id="Phobius"/>
    </source>
</evidence>
<organism evidence="7 8">
    <name type="scientific">Jeotgalibacillus campisalis</name>
    <dbReference type="NCBI Taxonomy" id="220754"/>
    <lineage>
        <taxon>Bacteria</taxon>
        <taxon>Bacillati</taxon>
        <taxon>Bacillota</taxon>
        <taxon>Bacilli</taxon>
        <taxon>Bacillales</taxon>
        <taxon>Caryophanaceae</taxon>
        <taxon>Jeotgalibacillus</taxon>
    </lineage>
</organism>
<keyword evidence="2" id="KW-1003">Cell membrane</keyword>
<dbReference type="Proteomes" id="UP000031972">
    <property type="component" value="Unassembled WGS sequence"/>
</dbReference>
<evidence type="ECO:0000313" key="8">
    <source>
        <dbReference type="Proteomes" id="UP000031972"/>
    </source>
</evidence>
<dbReference type="InterPro" id="IPR002797">
    <property type="entry name" value="Polysacc_synth"/>
</dbReference>
<feature type="transmembrane region" description="Helical" evidence="6">
    <location>
        <begin position="171"/>
        <end position="188"/>
    </location>
</feature>
<feature type="transmembrane region" description="Helical" evidence="6">
    <location>
        <begin position="281"/>
        <end position="311"/>
    </location>
</feature>
<feature type="transmembrane region" description="Helical" evidence="6">
    <location>
        <begin position="241"/>
        <end position="260"/>
    </location>
</feature>